<comment type="caution">
    <text evidence="2">The sequence shown here is derived from an EMBL/GenBank/DDBJ whole genome shotgun (WGS) entry which is preliminary data.</text>
</comment>
<evidence type="ECO:0000313" key="2">
    <source>
        <dbReference type="EMBL" id="MBF0754075.1"/>
    </source>
</evidence>
<organism evidence="2 3">
    <name type="scientific">Jeotgalicoccus nanhaiensis</name>
    <dbReference type="NCBI Taxonomy" id="568603"/>
    <lineage>
        <taxon>Bacteria</taxon>
        <taxon>Bacillati</taxon>
        <taxon>Bacillota</taxon>
        <taxon>Bacilli</taxon>
        <taxon>Bacillales</taxon>
        <taxon>Staphylococcaceae</taxon>
        <taxon>Jeotgalicoccus</taxon>
    </lineage>
</organism>
<accession>A0ABR9XYL3</accession>
<reference evidence="2 3" key="1">
    <citation type="submission" date="2020-10" db="EMBL/GenBank/DDBJ databases">
        <title>Mouse Oral microbiota.</title>
        <authorList>
            <person name="Joseph S."/>
            <person name="Aduse-Opoku J."/>
        </authorList>
    </citation>
    <scope>NUCLEOTIDE SEQUENCE [LARGE SCALE GENOMIC DNA]</scope>
    <source>
        <strain evidence="2 3">19428wE5_W307</strain>
    </source>
</reference>
<evidence type="ECO:0000256" key="1">
    <source>
        <dbReference type="SAM" id="Phobius"/>
    </source>
</evidence>
<keyword evidence="1" id="KW-0812">Transmembrane</keyword>
<name>A0ABR9XYL3_9STAP</name>
<keyword evidence="3" id="KW-1185">Reference proteome</keyword>
<gene>
    <name evidence="2" type="ORF">IR135_07310</name>
</gene>
<feature type="transmembrane region" description="Helical" evidence="1">
    <location>
        <begin position="86"/>
        <end position="105"/>
    </location>
</feature>
<dbReference type="Proteomes" id="UP000647980">
    <property type="component" value="Unassembled WGS sequence"/>
</dbReference>
<evidence type="ECO:0000313" key="3">
    <source>
        <dbReference type="Proteomes" id="UP000647980"/>
    </source>
</evidence>
<keyword evidence="1" id="KW-0472">Membrane</keyword>
<feature type="transmembrane region" description="Helical" evidence="1">
    <location>
        <begin position="111"/>
        <end position="134"/>
    </location>
</feature>
<dbReference type="RefSeq" id="WP_135098133.1">
    <property type="nucleotide sequence ID" value="NZ_JADGLW010000004.1"/>
</dbReference>
<proteinExistence type="predicted"/>
<dbReference type="EMBL" id="JADGLW010000004">
    <property type="protein sequence ID" value="MBF0754075.1"/>
    <property type="molecule type" value="Genomic_DNA"/>
</dbReference>
<keyword evidence="1" id="KW-1133">Transmembrane helix</keyword>
<sequence length="145" mass="16482">MENTDDLSIAVKRRTWFLGMTRPVKIQFNGRLIGTVESFKEKEMYIPAEKGQLICTSPLERESKLNVKSGDEVLIKDTLFNKTANILLAVWTVIFLSNLIVSALSDPNTELFIPVNGLVILIIYLVLCTVSYFSRQYKIVIEPKI</sequence>
<protein>
    <submittedName>
        <fullName evidence="2">Uncharacterized protein</fullName>
    </submittedName>
</protein>